<evidence type="ECO:0000256" key="12">
    <source>
        <dbReference type="ARBA" id="ARBA00033413"/>
    </source>
</evidence>
<dbReference type="PANTHER" id="PTHR43071">
    <property type="entry name" value="2-AMINO-4-HYDROXY-6-HYDROXYMETHYLDIHYDROPTERIDINE PYROPHOSPHOKINASE"/>
    <property type="match status" value="1"/>
</dbReference>
<evidence type="ECO:0000256" key="8">
    <source>
        <dbReference type="ARBA" id="ARBA00022840"/>
    </source>
</evidence>
<feature type="domain" description="7,8-dihydro-6-hydroxymethylpterin-pyrophosphokinase" evidence="13">
    <location>
        <begin position="91"/>
        <end position="102"/>
    </location>
</feature>
<evidence type="ECO:0000256" key="10">
    <source>
        <dbReference type="ARBA" id="ARBA00029409"/>
    </source>
</evidence>
<accession>A0A4Q2RGC9</accession>
<dbReference type="Pfam" id="PF01288">
    <property type="entry name" value="HPPK"/>
    <property type="match status" value="1"/>
</dbReference>
<dbReference type="Proteomes" id="UP000289411">
    <property type="component" value="Unassembled WGS sequence"/>
</dbReference>
<dbReference type="PROSITE" id="PS00794">
    <property type="entry name" value="HPPK"/>
    <property type="match status" value="1"/>
</dbReference>
<evidence type="ECO:0000256" key="7">
    <source>
        <dbReference type="ARBA" id="ARBA00022777"/>
    </source>
</evidence>
<evidence type="ECO:0000313" key="14">
    <source>
        <dbReference type="EMBL" id="RYB07286.1"/>
    </source>
</evidence>
<dbReference type="InterPro" id="IPR000550">
    <property type="entry name" value="Hppk"/>
</dbReference>
<evidence type="ECO:0000256" key="11">
    <source>
        <dbReference type="ARBA" id="ARBA00029766"/>
    </source>
</evidence>
<dbReference type="EC" id="2.7.6.3" evidence="3"/>
<evidence type="ECO:0000256" key="5">
    <source>
        <dbReference type="ARBA" id="ARBA00022679"/>
    </source>
</evidence>
<keyword evidence="5 14" id="KW-0808">Transferase</keyword>
<sequence length="164" mass="17874">MRGAVEVAFQFGSNVGDKVDNVARAARLLEAAGIARDLRLSTLYRTPPWGGVPQDWFVNACAVGMTALPPRDLLRRVKAVEVALGRVETVRWGPRVIDIDILYRGEDSVDTPELTLPHRDVLNRGFVLVPLAELVPERIIRGVRIADAAARADVAGIVRLSGES</sequence>
<dbReference type="OrthoDB" id="9808041at2"/>
<comment type="similarity">
    <text evidence="2">Belongs to the HPPK family.</text>
</comment>
<keyword evidence="15" id="KW-1185">Reference proteome</keyword>
<dbReference type="CDD" id="cd00483">
    <property type="entry name" value="HPPK"/>
    <property type="match status" value="1"/>
</dbReference>
<dbReference type="InterPro" id="IPR035907">
    <property type="entry name" value="Hppk_sf"/>
</dbReference>
<evidence type="ECO:0000256" key="2">
    <source>
        <dbReference type="ARBA" id="ARBA00005810"/>
    </source>
</evidence>
<keyword evidence="7 14" id="KW-0418">Kinase</keyword>
<dbReference type="GO" id="GO:0005524">
    <property type="term" value="F:ATP binding"/>
    <property type="evidence" value="ECO:0007669"/>
    <property type="project" value="UniProtKB-KW"/>
</dbReference>
<evidence type="ECO:0000256" key="9">
    <source>
        <dbReference type="ARBA" id="ARBA00022909"/>
    </source>
</evidence>
<dbReference type="EMBL" id="QYBC01000002">
    <property type="protein sequence ID" value="RYB07286.1"/>
    <property type="molecule type" value="Genomic_DNA"/>
</dbReference>
<evidence type="ECO:0000256" key="3">
    <source>
        <dbReference type="ARBA" id="ARBA00013253"/>
    </source>
</evidence>
<evidence type="ECO:0000259" key="13">
    <source>
        <dbReference type="PROSITE" id="PS00794"/>
    </source>
</evidence>
<reference evidence="14 15" key="1">
    <citation type="submission" date="2018-09" db="EMBL/GenBank/DDBJ databases">
        <authorList>
            <person name="Grouzdev D.S."/>
            <person name="Krutkina M.S."/>
        </authorList>
    </citation>
    <scope>NUCLEOTIDE SEQUENCE [LARGE SCALE GENOMIC DNA]</scope>
    <source>
        <strain evidence="14 15">RmlP001</strain>
    </source>
</reference>
<dbReference type="Gene3D" id="3.30.70.560">
    <property type="entry name" value="7,8-Dihydro-6-hydroxymethylpterin-pyrophosphokinase HPPK"/>
    <property type="match status" value="1"/>
</dbReference>
<keyword evidence="8" id="KW-0067">ATP-binding</keyword>
<dbReference type="UniPathway" id="UPA00077">
    <property type="reaction ID" value="UER00155"/>
</dbReference>
<protein>
    <recommendedName>
        <fullName evidence="4">2-amino-4-hydroxy-6-hydroxymethyldihydropteridine pyrophosphokinase</fullName>
        <ecNumber evidence="3">2.7.6.3</ecNumber>
    </recommendedName>
    <alternativeName>
        <fullName evidence="11">6-hydroxymethyl-7,8-dihydropterin pyrophosphokinase</fullName>
    </alternativeName>
    <alternativeName>
        <fullName evidence="12">7,8-dihydro-6-hydroxymethylpterin-pyrophosphokinase</fullName>
    </alternativeName>
</protein>
<keyword evidence="9" id="KW-0289">Folate biosynthesis</keyword>
<proteinExistence type="inferred from homology"/>
<evidence type="ECO:0000313" key="15">
    <source>
        <dbReference type="Proteomes" id="UP000289411"/>
    </source>
</evidence>
<comment type="pathway">
    <text evidence="1">Cofactor biosynthesis; tetrahydrofolate biosynthesis; 2-amino-4-hydroxy-6-hydroxymethyl-7,8-dihydropteridine diphosphate from 7,8-dihydroneopterin triphosphate: step 4/4.</text>
</comment>
<keyword evidence="6" id="KW-0547">Nucleotide-binding</keyword>
<dbReference type="NCBIfam" id="TIGR01498">
    <property type="entry name" value="folK"/>
    <property type="match status" value="1"/>
</dbReference>
<dbReference type="GO" id="GO:0046656">
    <property type="term" value="P:folic acid biosynthetic process"/>
    <property type="evidence" value="ECO:0007669"/>
    <property type="project" value="UniProtKB-KW"/>
</dbReference>
<dbReference type="GO" id="GO:0003848">
    <property type="term" value="F:2-amino-4-hydroxy-6-hydroxymethyldihydropteridine diphosphokinase activity"/>
    <property type="evidence" value="ECO:0007669"/>
    <property type="project" value="UniProtKB-EC"/>
</dbReference>
<reference evidence="14 15" key="2">
    <citation type="submission" date="2019-02" db="EMBL/GenBank/DDBJ databases">
        <title>'Lichenibacterium ramalinii' gen. nov. sp. nov., 'Lichenibacterium minor' gen. nov. sp. nov.</title>
        <authorList>
            <person name="Pankratov T."/>
        </authorList>
    </citation>
    <scope>NUCLEOTIDE SEQUENCE [LARGE SCALE GENOMIC DNA]</scope>
    <source>
        <strain evidence="14 15">RmlP001</strain>
    </source>
</reference>
<dbReference type="PANTHER" id="PTHR43071:SF1">
    <property type="entry name" value="2-AMINO-4-HYDROXY-6-HYDROXYMETHYLDIHYDROPTERIDINE PYROPHOSPHOKINASE"/>
    <property type="match status" value="1"/>
</dbReference>
<comment type="function">
    <text evidence="10">Catalyzes the transfer of pyrophosphate from adenosine triphosphate (ATP) to 6-hydroxymethyl-7,8-dihydropterin, an enzymatic step in folate biosynthesis pathway.</text>
</comment>
<evidence type="ECO:0000256" key="6">
    <source>
        <dbReference type="ARBA" id="ARBA00022741"/>
    </source>
</evidence>
<organism evidence="14 15">
    <name type="scientific">Lichenibacterium ramalinae</name>
    <dbReference type="NCBI Taxonomy" id="2316527"/>
    <lineage>
        <taxon>Bacteria</taxon>
        <taxon>Pseudomonadati</taxon>
        <taxon>Pseudomonadota</taxon>
        <taxon>Alphaproteobacteria</taxon>
        <taxon>Hyphomicrobiales</taxon>
        <taxon>Lichenihabitantaceae</taxon>
        <taxon>Lichenibacterium</taxon>
    </lineage>
</organism>
<dbReference type="GO" id="GO:0016301">
    <property type="term" value="F:kinase activity"/>
    <property type="evidence" value="ECO:0007669"/>
    <property type="project" value="UniProtKB-KW"/>
</dbReference>
<dbReference type="SUPFAM" id="SSF55083">
    <property type="entry name" value="6-hydroxymethyl-7,8-dihydropterin pyrophosphokinase, HPPK"/>
    <property type="match status" value="1"/>
</dbReference>
<gene>
    <name evidence="14" type="primary">folK</name>
    <name evidence="14" type="ORF">D3272_02720</name>
</gene>
<evidence type="ECO:0000256" key="4">
    <source>
        <dbReference type="ARBA" id="ARBA00016218"/>
    </source>
</evidence>
<evidence type="ECO:0000256" key="1">
    <source>
        <dbReference type="ARBA" id="ARBA00005051"/>
    </source>
</evidence>
<dbReference type="GO" id="GO:0046654">
    <property type="term" value="P:tetrahydrofolate biosynthetic process"/>
    <property type="evidence" value="ECO:0007669"/>
    <property type="project" value="UniProtKB-UniPathway"/>
</dbReference>
<name>A0A4Q2RGC9_9HYPH</name>
<dbReference type="AlphaFoldDB" id="A0A4Q2RGC9"/>
<comment type="caution">
    <text evidence="14">The sequence shown here is derived from an EMBL/GenBank/DDBJ whole genome shotgun (WGS) entry which is preliminary data.</text>
</comment>